<name>A0A2T7PPS1_POMCA</name>
<protein>
    <submittedName>
        <fullName evidence="2">Uncharacterized protein</fullName>
    </submittedName>
</protein>
<reference evidence="2 3" key="1">
    <citation type="submission" date="2018-04" db="EMBL/GenBank/DDBJ databases">
        <title>The genome of golden apple snail Pomacea canaliculata provides insight into stress tolerance and invasive adaptation.</title>
        <authorList>
            <person name="Liu C."/>
            <person name="Liu B."/>
            <person name="Ren Y."/>
            <person name="Zhang Y."/>
            <person name="Wang H."/>
            <person name="Li S."/>
            <person name="Jiang F."/>
            <person name="Yin L."/>
            <person name="Zhang G."/>
            <person name="Qian W."/>
            <person name="Fan W."/>
        </authorList>
    </citation>
    <scope>NUCLEOTIDE SEQUENCE [LARGE SCALE GENOMIC DNA]</scope>
    <source>
        <strain evidence="2">SZHN2017</strain>
        <tissue evidence="2">Muscle</tissue>
    </source>
</reference>
<dbReference type="EMBL" id="PZQS01000002">
    <property type="protein sequence ID" value="PVD35426.1"/>
    <property type="molecule type" value="Genomic_DNA"/>
</dbReference>
<organism evidence="2 3">
    <name type="scientific">Pomacea canaliculata</name>
    <name type="common">Golden apple snail</name>
    <dbReference type="NCBI Taxonomy" id="400727"/>
    <lineage>
        <taxon>Eukaryota</taxon>
        <taxon>Metazoa</taxon>
        <taxon>Spiralia</taxon>
        <taxon>Lophotrochozoa</taxon>
        <taxon>Mollusca</taxon>
        <taxon>Gastropoda</taxon>
        <taxon>Caenogastropoda</taxon>
        <taxon>Architaenioglossa</taxon>
        <taxon>Ampullarioidea</taxon>
        <taxon>Ampullariidae</taxon>
        <taxon>Pomacea</taxon>
    </lineage>
</organism>
<sequence>MTMNGAVACPAACRSVAAVLVTCLVQQAGQYQQGCLGGHQGHQDGCGHQHGHHPLHDRKCHQATSCNPYLCLRTTSTRQSPSTVRRLGRRSRETLVELLKVDVLFVRLPTEVAFCSEEGEWKALLAELNLFRVTSGSADGSDMVRMWLSLWSCLPMGGAPVGVPFMTEVPCSSWKSPSGRMTEKEEYLLDLLRGGGEWRGDDIEWSTSDAP</sequence>
<evidence type="ECO:0000313" key="3">
    <source>
        <dbReference type="Proteomes" id="UP000245119"/>
    </source>
</evidence>
<keyword evidence="1" id="KW-0732">Signal</keyword>
<feature type="chain" id="PRO_5015458349" evidence="1">
    <location>
        <begin position="19"/>
        <end position="211"/>
    </location>
</feature>
<accession>A0A2T7PPS1</accession>
<dbReference type="Proteomes" id="UP000245119">
    <property type="component" value="Linkage Group LG2"/>
</dbReference>
<evidence type="ECO:0000313" key="2">
    <source>
        <dbReference type="EMBL" id="PVD35426.1"/>
    </source>
</evidence>
<proteinExistence type="predicted"/>
<evidence type="ECO:0000256" key="1">
    <source>
        <dbReference type="SAM" id="SignalP"/>
    </source>
</evidence>
<feature type="signal peptide" evidence="1">
    <location>
        <begin position="1"/>
        <end position="18"/>
    </location>
</feature>
<dbReference type="AlphaFoldDB" id="A0A2T7PPS1"/>
<gene>
    <name evidence="2" type="ORF">C0Q70_02388</name>
</gene>
<comment type="caution">
    <text evidence="2">The sequence shown here is derived from an EMBL/GenBank/DDBJ whole genome shotgun (WGS) entry which is preliminary data.</text>
</comment>
<keyword evidence="3" id="KW-1185">Reference proteome</keyword>